<sequence>MGIRFTSYIEPPASANNLHASFEPHFAVSSLNSRLLETADSGGSSMAMTRTRRSTLRRAHKDRGKKFITYGCRHCRTHLSSSVQIISKDYRGRTGDAYLMSSVLNVIEDKVETRSMLTGEYLVCDILCHLCKKLIGWKYLRSDNKDQNYKEGKYILELQEICKCH</sequence>
<evidence type="ECO:0000256" key="2">
    <source>
        <dbReference type="ARBA" id="ARBA00022723"/>
    </source>
</evidence>
<dbReference type="InParanoid" id="H2APQ7"/>
<dbReference type="FunCoup" id="H2APQ7">
    <property type="interactions" value="424"/>
</dbReference>
<evidence type="ECO:0000313" key="6">
    <source>
        <dbReference type="EMBL" id="CCF56357.1"/>
    </source>
</evidence>
<evidence type="ECO:0000259" key="5">
    <source>
        <dbReference type="PROSITE" id="PS51792"/>
    </source>
</evidence>
<keyword evidence="2" id="KW-0479">Metal-binding</keyword>
<dbReference type="InterPro" id="IPR004910">
    <property type="entry name" value="Yippee/Mis18/Cereblon"/>
</dbReference>
<dbReference type="OrthoDB" id="6407410at2759"/>
<reference evidence="6 7" key="1">
    <citation type="journal article" date="2011" name="Proc. Natl. Acad. Sci. U.S.A.">
        <title>Evolutionary erosion of yeast sex chromosomes by mating-type switching accidents.</title>
        <authorList>
            <person name="Gordon J.L."/>
            <person name="Armisen D."/>
            <person name="Proux-Wera E."/>
            <person name="Oheigeartaigh S.S."/>
            <person name="Byrne K.P."/>
            <person name="Wolfe K.H."/>
        </authorList>
    </citation>
    <scope>NUCLEOTIDE SEQUENCE [LARGE SCALE GENOMIC DNA]</scope>
    <source>
        <strain evidence="7">ATCC 22294 / BCRC 22015 / CBS 2517 / CECT 1963 / NBRC 1671 / NRRL Y-8276</strain>
    </source>
</reference>
<keyword evidence="7" id="KW-1185">Reference proteome</keyword>
<dbReference type="Proteomes" id="UP000005220">
    <property type="component" value="Chromosome 2"/>
</dbReference>
<dbReference type="STRING" id="1071382.H2APQ7"/>
<dbReference type="InterPro" id="IPR034751">
    <property type="entry name" value="Yippee"/>
</dbReference>
<proteinExistence type="inferred from homology"/>
<dbReference type="KEGG" id="kaf:KAFR_0B00580"/>
<organism evidence="6 7">
    <name type="scientific">Kazachstania africana (strain ATCC 22294 / BCRC 22015 / CBS 2517 / CECT 1963 / NBRC 1671 / NRRL Y-8276)</name>
    <name type="common">Yeast</name>
    <name type="synonym">Kluyveromyces africanus</name>
    <dbReference type="NCBI Taxonomy" id="1071382"/>
    <lineage>
        <taxon>Eukaryota</taxon>
        <taxon>Fungi</taxon>
        <taxon>Dikarya</taxon>
        <taxon>Ascomycota</taxon>
        <taxon>Saccharomycotina</taxon>
        <taxon>Saccharomycetes</taxon>
        <taxon>Saccharomycetales</taxon>
        <taxon>Saccharomycetaceae</taxon>
        <taxon>Kazachstania</taxon>
    </lineage>
</organism>
<dbReference type="HOGENOM" id="CLU_043857_4_1_1"/>
<dbReference type="Pfam" id="PF03226">
    <property type="entry name" value="Yippee-Mis18"/>
    <property type="match status" value="1"/>
</dbReference>
<comment type="similarity">
    <text evidence="1 4">Belongs to the yippee family.</text>
</comment>
<dbReference type="RefSeq" id="XP_003955492.1">
    <property type="nucleotide sequence ID" value="XM_003955443.1"/>
</dbReference>
<dbReference type="EMBL" id="HE650822">
    <property type="protein sequence ID" value="CCF56357.1"/>
    <property type="molecule type" value="Genomic_DNA"/>
</dbReference>
<evidence type="ECO:0000256" key="3">
    <source>
        <dbReference type="ARBA" id="ARBA00022833"/>
    </source>
</evidence>
<dbReference type="PANTHER" id="PTHR13848">
    <property type="entry name" value="PROTEIN YIPPEE-LIKE CG15309-RELATED"/>
    <property type="match status" value="1"/>
</dbReference>
<dbReference type="PROSITE" id="PS51792">
    <property type="entry name" value="YIPPEE"/>
    <property type="match status" value="1"/>
</dbReference>
<dbReference type="GeneID" id="13882479"/>
<gene>
    <name evidence="6" type="primary">KAFR0B00580</name>
    <name evidence="6" type="ORF">KAFR_0B00580</name>
</gene>
<feature type="domain" description="Yippee" evidence="5">
    <location>
        <begin position="68"/>
        <end position="165"/>
    </location>
</feature>
<evidence type="ECO:0000313" key="7">
    <source>
        <dbReference type="Proteomes" id="UP000005220"/>
    </source>
</evidence>
<evidence type="ECO:0000256" key="1">
    <source>
        <dbReference type="ARBA" id="ARBA00005613"/>
    </source>
</evidence>
<dbReference type="AlphaFoldDB" id="H2APQ7"/>
<dbReference type="GO" id="GO:0046872">
    <property type="term" value="F:metal ion binding"/>
    <property type="evidence" value="ECO:0007669"/>
    <property type="project" value="UniProtKB-KW"/>
</dbReference>
<keyword evidence="3" id="KW-0862">Zinc</keyword>
<dbReference type="InterPro" id="IPR039058">
    <property type="entry name" value="Yippee_fam"/>
</dbReference>
<name>H2APQ7_KAZAF</name>
<dbReference type="eggNOG" id="KOG3399">
    <property type="taxonomic scope" value="Eukaryota"/>
</dbReference>
<accession>H2APQ7</accession>
<protein>
    <recommendedName>
        <fullName evidence="4">Protein yippee-like</fullName>
    </recommendedName>
</protein>
<evidence type="ECO:0000256" key="4">
    <source>
        <dbReference type="RuleBase" id="RU110713"/>
    </source>
</evidence>